<sequence>MFLPFLPVLFCLLNKTTESPHSPVKSHQILGCGIIWHANSVLDPVSMVYASFTSFLPIFWPLNSAANADGTLSSPSETSSTTWTFP</sequence>
<organism evidence="2">
    <name type="scientific">Arundo donax</name>
    <name type="common">Giant reed</name>
    <name type="synonym">Donax arundinaceus</name>
    <dbReference type="NCBI Taxonomy" id="35708"/>
    <lineage>
        <taxon>Eukaryota</taxon>
        <taxon>Viridiplantae</taxon>
        <taxon>Streptophyta</taxon>
        <taxon>Embryophyta</taxon>
        <taxon>Tracheophyta</taxon>
        <taxon>Spermatophyta</taxon>
        <taxon>Magnoliopsida</taxon>
        <taxon>Liliopsida</taxon>
        <taxon>Poales</taxon>
        <taxon>Poaceae</taxon>
        <taxon>PACMAD clade</taxon>
        <taxon>Arundinoideae</taxon>
        <taxon>Arundineae</taxon>
        <taxon>Arundo</taxon>
    </lineage>
</organism>
<dbReference type="EMBL" id="GBRH01259956">
    <property type="protein sequence ID" value="JAD37939.1"/>
    <property type="molecule type" value="Transcribed_RNA"/>
</dbReference>
<reference evidence="2" key="1">
    <citation type="submission" date="2014-09" db="EMBL/GenBank/DDBJ databases">
        <authorList>
            <person name="Magalhaes I.L.F."/>
            <person name="Oliveira U."/>
            <person name="Santos F.R."/>
            <person name="Vidigal T.H.D.A."/>
            <person name="Brescovit A.D."/>
            <person name="Santos A.J."/>
        </authorList>
    </citation>
    <scope>NUCLEOTIDE SEQUENCE</scope>
    <source>
        <tissue evidence="2">Shoot tissue taken approximately 20 cm above the soil surface</tissue>
    </source>
</reference>
<evidence type="ECO:0000256" key="1">
    <source>
        <dbReference type="SAM" id="SignalP"/>
    </source>
</evidence>
<accession>A0A0A8ZEW6</accession>
<proteinExistence type="predicted"/>
<dbReference type="AlphaFoldDB" id="A0A0A8ZEW6"/>
<evidence type="ECO:0000313" key="2">
    <source>
        <dbReference type="EMBL" id="JAD37939.1"/>
    </source>
</evidence>
<keyword evidence="1" id="KW-0732">Signal</keyword>
<name>A0A0A8ZEW6_ARUDO</name>
<feature type="signal peptide" evidence="1">
    <location>
        <begin position="1"/>
        <end position="18"/>
    </location>
</feature>
<protein>
    <recommendedName>
        <fullName evidence="3">Secreted protein</fullName>
    </recommendedName>
</protein>
<feature type="chain" id="PRO_5002043596" description="Secreted protein" evidence="1">
    <location>
        <begin position="19"/>
        <end position="86"/>
    </location>
</feature>
<reference evidence="2" key="2">
    <citation type="journal article" date="2015" name="Data Brief">
        <title>Shoot transcriptome of the giant reed, Arundo donax.</title>
        <authorList>
            <person name="Barrero R.A."/>
            <person name="Guerrero F.D."/>
            <person name="Moolhuijzen P."/>
            <person name="Goolsby J.A."/>
            <person name="Tidwell J."/>
            <person name="Bellgard S.E."/>
            <person name="Bellgard M.I."/>
        </authorList>
    </citation>
    <scope>NUCLEOTIDE SEQUENCE</scope>
    <source>
        <tissue evidence="2">Shoot tissue taken approximately 20 cm above the soil surface</tissue>
    </source>
</reference>
<evidence type="ECO:0008006" key="3">
    <source>
        <dbReference type="Google" id="ProtNLM"/>
    </source>
</evidence>